<accession>A0A512RJ85</accession>
<dbReference type="OrthoDB" id="7631574at2"/>
<dbReference type="PANTHER" id="PTHR44520:SF2">
    <property type="entry name" value="RESPONSE REGULATOR RCP1"/>
    <property type="match status" value="1"/>
</dbReference>
<keyword evidence="1" id="KW-0597">Phosphoprotein</keyword>
<evidence type="ECO:0000313" key="3">
    <source>
        <dbReference type="EMBL" id="GEP95745.1"/>
    </source>
</evidence>
<evidence type="ECO:0000313" key="4">
    <source>
        <dbReference type="Proteomes" id="UP000321436"/>
    </source>
</evidence>
<evidence type="ECO:0000259" key="2">
    <source>
        <dbReference type="PROSITE" id="PS50110"/>
    </source>
</evidence>
<feature type="modified residue" description="4-aspartylphosphate" evidence="1">
    <location>
        <position position="60"/>
    </location>
</feature>
<dbReference type="SUPFAM" id="SSF52172">
    <property type="entry name" value="CheY-like"/>
    <property type="match status" value="1"/>
</dbReference>
<name>A0A512RJ85_9BACT</name>
<dbReference type="Pfam" id="PF00072">
    <property type="entry name" value="Response_reg"/>
    <property type="match status" value="1"/>
</dbReference>
<proteinExistence type="predicted"/>
<dbReference type="GO" id="GO:0000160">
    <property type="term" value="P:phosphorelay signal transduction system"/>
    <property type="evidence" value="ECO:0007669"/>
    <property type="project" value="InterPro"/>
</dbReference>
<dbReference type="AlphaFoldDB" id="A0A512RJ85"/>
<keyword evidence="4" id="KW-1185">Reference proteome</keyword>
<feature type="domain" description="Response regulatory" evidence="2">
    <location>
        <begin position="6"/>
        <end position="127"/>
    </location>
</feature>
<comment type="caution">
    <text evidence="3">The sequence shown here is derived from an EMBL/GenBank/DDBJ whole genome shotgun (WGS) entry which is preliminary data.</text>
</comment>
<sequence length="134" mass="15257">MRQKNTCLLIDDDKDDQEIFKLALQDINQDVVCFTADDGVEGLRLLQSDQNFFPSYIFLDLNMPRMTGKDCLCEIKKDARLAGIPVVIYSTSSDPKDISDSKRLGASDYVVKQFSISSLKTILEQYFNEEKQMA</sequence>
<dbReference type="InterPro" id="IPR052893">
    <property type="entry name" value="TCS_response_regulator"/>
</dbReference>
<dbReference type="Gene3D" id="3.40.50.2300">
    <property type="match status" value="1"/>
</dbReference>
<dbReference type="RefSeq" id="WP_146860258.1">
    <property type="nucleotide sequence ID" value="NZ_BKAU01000001.1"/>
</dbReference>
<reference evidence="3 4" key="1">
    <citation type="submission" date="2019-07" db="EMBL/GenBank/DDBJ databases">
        <title>Whole genome shotgun sequence of Chitinophaga cymbidii NBRC 109752.</title>
        <authorList>
            <person name="Hosoyama A."/>
            <person name="Uohara A."/>
            <person name="Ohji S."/>
            <person name="Ichikawa N."/>
        </authorList>
    </citation>
    <scope>NUCLEOTIDE SEQUENCE [LARGE SCALE GENOMIC DNA]</scope>
    <source>
        <strain evidence="3 4">NBRC 109752</strain>
    </source>
</reference>
<evidence type="ECO:0000256" key="1">
    <source>
        <dbReference type="PROSITE-ProRule" id="PRU00169"/>
    </source>
</evidence>
<organism evidence="3 4">
    <name type="scientific">Chitinophaga cymbidii</name>
    <dbReference type="NCBI Taxonomy" id="1096750"/>
    <lineage>
        <taxon>Bacteria</taxon>
        <taxon>Pseudomonadati</taxon>
        <taxon>Bacteroidota</taxon>
        <taxon>Chitinophagia</taxon>
        <taxon>Chitinophagales</taxon>
        <taxon>Chitinophagaceae</taxon>
        <taxon>Chitinophaga</taxon>
    </lineage>
</organism>
<dbReference type="PANTHER" id="PTHR44520">
    <property type="entry name" value="RESPONSE REGULATOR RCP1-RELATED"/>
    <property type="match status" value="1"/>
</dbReference>
<protein>
    <submittedName>
        <fullName evidence="3">Response regulator</fullName>
    </submittedName>
</protein>
<gene>
    <name evidence="3" type="ORF">CCY01nite_20050</name>
</gene>
<dbReference type="EMBL" id="BKAU01000001">
    <property type="protein sequence ID" value="GEP95745.1"/>
    <property type="molecule type" value="Genomic_DNA"/>
</dbReference>
<dbReference type="InterPro" id="IPR011006">
    <property type="entry name" value="CheY-like_superfamily"/>
</dbReference>
<dbReference type="InterPro" id="IPR001789">
    <property type="entry name" value="Sig_transdc_resp-reg_receiver"/>
</dbReference>
<dbReference type="PROSITE" id="PS50110">
    <property type="entry name" value="RESPONSE_REGULATORY"/>
    <property type="match status" value="1"/>
</dbReference>
<dbReference type="Proteomes" id="UP000321436">
    <property type="component" value="Unassembled WGS sequence"/>
</dbReference>
<dbReference type="SMART" id="SM00448">
    <property type="entry name" value="REC"/>
    <property type="match status" value="1"/>
</dbReference>